<protein>
    <submittedName>
        <fullName evidence="1">Uncharacterized protein</fullName>
    </submittedName>
</protein>
<dbReference type="AlphaFoldDB" id="A0A8J7WKX3"/>
<evidence type="ECO:0000313" key="2">
    <source>
        <dbReference type="Proteomes" id="UP000681356"/>
    </source>
</evidence>
<dbReference type="Proteomes" id="UP000681356">
    <property type="component" value="Unassembled WGS sequence"/>
</dbReference>
<sequence>MKQKALQQSLVALGRADNALTQMRFAEHNRAFVEAWDDFLQQVSRINEKLKAGSRDDPQSKKWYEKLAKTRQEDKLLQYLHQARNAEHHGLENSIDEGFGIWAYGKGEFSGFVDGNGKFHVTEFKPETPGAEIEVKYSQNLKKVVNRGVSYELPASHLGKPLDDVSPIALAELAIVYYRGVLHEAKSLVR</sequence>
<dbReference type="RefSeq" id="WP_212538852.1">
    <property type="nucleotide sequence ID" value="NZ_JAGTUU010000018.1"/>
</dbReference>
<reference evidence="1" key="1">
    <citation type="submission" date="2021-04" db="EMBL/GenBank/DDBJ databases">
        <authorList>
            <person name="Yoon J."/>
        </authorList>
    </citation>
    <scope>NUCLEOTIDE SEQUENCE</scope>
    <source>
        <strain evidence="1">KMU-90</strain>
    </source>
</reference>
<accession>A0A8J7WKX3</accession>
<organism evidence="1 2">
    <name type="scientific">Thetidibacter halocola</name>
    <dbReference type="NCBI Taxonomy" id="2827239"/>
    <lineage>
        <taxon>Bacteria</taxon>
        <taxon>Pseudomonadati</taxon>
        <taxon>Pseudomonadota</taxon>
        <taxon>Alphaproteobacteria</taxon>
        <taxon>Rhodobacterales</taxon>
        <taxon>Roseobacteraceae</taxon>
        <taxon>Thetidibacter</taxon>
    </lineage>
</organism>
<gene>
    <name evidence="1" type="ORF">KB874_22755</name>
</gene>
<name>A0A8J7WKX3_9RHOB</name>
<dbReference type="EMBL" id="JAGTUU010000018">
    <property type="protein sequence ID" value="MBS0126894.1"/>
    <property type="molecule type" value="Genomic_DNA"/>
</dbReference>
<keyword evidence="2" id="KW-1185">Reference proteome</keyword>
<evidence type="ECO:0000313" key="1">
    <source>
        <dbReference type="EMBL" id="MBS0126894.1"/>
    </source>
</evidence>
<proteinExistence type="predicted"/>
<comment type="caution">
    <text evidence="1">The sequence shown here is derived from an EMBL/GenBank/DDBJ whole genome shotgun (WGS) entry which is preliminary data.</text>
</comment>